<reference evidence="1" key="2">
    <citation type="submission" date="2021-10" db="EMBL/GenBank/DDBJ databases">
        <title>Phylogenomics reveals ancestral predisposition of the termite-cultivated fungus Termitomyces towards a domesticated lifestyle.</title>
        <authorList>
            <person name="Auxier B."/>
            <person name="Grum-Grzhimaylo A."/>
            <person name="Cardenas M.E."/>
            <person name="Lodge J.D."/>
            <person name="Laessoe T."/>
            <person name="Pedersen O."/>
            <person name="Smith M.E."/>
            <person name="Kuyper T.W."/>
            <person name="Franco-Molano E.A."/>
            <person name="Baroni T.J."/>
            <person name="Aanen D.K."/>
        </authorList>
    </citation>
    <scope>NUCLEOTIDE SEQUENCE</scope>
    <source>
        <strain evidence="1">D49</strain>
    </source>
</reference>
<comment type="caution">
    <text evidence="1">The sequence shown here is derived from an EMBL/GenBank/DDBJ whole genome shotgun (WGS) entry which is preliminary data.</text>
</comment>
<feature type="non-terminal residue" evidence="1">
    <location>
        <position position="127"/>
    </location>
</feature>
<protein>
    <submittedName>
        <fullName evidence="1">Uncharacterized protein</fullName>
    </submittedName>
</protein>
<keyword evidence="2" id="KW-1185">Reference proteome</keyword>
<name>A0A9P7KJY5_9AGAR</name>
<dbReference type="EMBL" id="JABCKI010000549">
    <property type="protein sequence ID" value="KAG5650116.1"/>
    <property type="molecule type" value="Genomic_DNA"/>
</dbReference>
<dbReference type="Proteomes" id="UP000717328">
    <property type="component" value="Unassembled WGS sequence"/>
</dbReference>
<dbReference type="OrthoDB" id="2735305at2759"/>
<organism evidence="1 2">
    <name type="scientific">Sphagnurus paluster</name>
    <dbReference type="NCBI Taxonomy" id="117069"/>
    <lineage>
        <taxon>Eukaryota</taxon>
        <taxon>Fungi</taxon>
        <taxon>Dikarya</taxon>
        <taxon>Basidiomycota</taxon>
        <taxon>Agaricomycotina</taxon>
        <taxon>Agaricomycetes</taxon>
        <taxon>Agaricomycetidae</taxon>
        <taxon>Agaricales</taxon>
        <taxon>Tricholomatineae</taxon>
        <taxon>Lyophyllaceae</taxon>
        <taxon>Sphagnurus</taxon>
    </lineage>
</organism>
<evidence type="ECO:0000313" key="1">
    <source>
        <dbReference type="EMBL" id="KAG5650116.1"/>
    </source>
</evidence>
<dbReference type="AlphaFoldDB" id="A0A9P7KJY5"/>
<proteinExistence type="predicted"/>
<gene>
    <name evidence="1" type="ORF">H0H81_000624</name>
</gene>
<reference evidence="1" key="1">
    <citation type="submission" date="2021-02" db="EMBL/GenBank/DDBJ databases">
        <authorList>
            <person name="Nieuwenhuis M."/>
            <person name="Van De Peppel L.J.J."/>
        </authorList>
    </citation>
    <scope>NUCLEOTIDE SEQUENCE</scope>
    <source>
        <strain evidence="1">D49</strain>
    </source>
</reference>
<dbReference type="Gene3D" id="2.170.15.10">
    <property type="entry name" value="Proaerolysin, chain A, domain 3"/>
    <property type="match status" value="1"/>
</dbReference>
<dbReference type="SUPFAM" id="SSF56973">
    <property type="entry name" value="Aerolisin/ETX pore-forming domain"/>
    <property type="match status" value="1"/>
</dbReference>
<evidence type="ECO:0000313" key="2">
    <source>
        <dbReference type="Proteomes" id="UP000717328"/>
    </source>
</evidence>
<accession>A0A9P7KJY5</accession>
<sequence length="127" mass="13407">MGNAQLKYLFSLLEPINIANRSIIFSCGGSTTDTTVTLGGETSFSSSVTVDANFGISFEGLSVGGGVSTTDTTTETTSQSISYAIPPGRQAVYTAGYNHKSQTGKVQLGFGKRVYGHYIVRSVKHVI</sequence>